<dbReference type="Gene3D" id="3.40.50.620">
    <property type="entry name" value="HUPs"/>
    <property type="match status" value="1"/>
</dbReference>
<dbReference type="InterPro" id="IPR036155">
    <property type="entry name" value="Crypto/Photolyase_N_sf"/>
</dbReference>
<evidence type="ECO:0000256" key="1">
    <source>
        <dbReference type="ARBA" id="ARBA00001974"/>
    </source>
</evidence>
<dbReference type="Gene3D" id="1.10.579.10">
    <property type="entry name" value="DNA Cyclobutane Dipyrimidine Photolyase, subunit A, domain 3"/>
    <property type="match status" value="1"/>
</dbReference>
<dbReference type="AlphaFoldDB" id="A0A6J7L6S5"/>
<comment type="cofactor">
    <cofactor evidence="1">
        <name>FAD</name>
        <dbReference type="ChEBI" id="CHEBI:57692"/>
    </cofactor>
</comment>
<name>A0A6J7L6S5_9ZZZZ</name>
<evidence type="ECO:0000256" key="4">
    <source>
        <dbReference type="ARBA" id="ARBA00022991"/>
    </source>
</evidence>
<sequence length="453" mass="50271">MSAVMWFRRDLRLLDNPALLAAITAARDSGDDRVVPLFVLDEALWGPAGSVRQAYLTRSLDALRASLGGSLLIRHGDPVSVLPEVVRAAGAASVHIAEDFGPYGRSRDIAVEGALGGVPLVRTGSPYAVAPGRVTKDDGTAYRVFTPFYRAWMRHGWRAPADDIPANVDWRLPMATDGIPAAPDLGALILPAAGEQAAWERWESFRSSGLADYAENRNRADLAGTSALGHHLKWGEIHPRSMLVELTDSDEVFRKEICWREFYAEVLAHRPDSARVSLNERFDQQMRWSEGPAAEDAFTAWAQGRTGYPFVDAGMRQLRAEGWVHNRVRMVVASFLVKDLHLPWQRGAAEFMHWLRDGDLASNAHGWQWTAGCGTDASPFYRVFNPVAQGLRFDPDGAYVRHYVPELAHLAGAAAQEPWDHPDGYDHAYPQRIVDHKVEREVALADLAEMKKP</sequence>
<dbReference type="Pfam" id="PF00875">
    <property type="entry name" value="DNA_photolyase"/>
    <property type="match status" value="1"/>
</dbReference>
<dbReference type="InterPro" id="IPR036134">
    <property type="entry name" value="Crypto/Photolyase_FAD-like_sf"/>
</dbReference>
<dbReference type="GO" id="GO:0071949">
    <property type="term" value="F:FAD binding"/>
    <property type="evidence" value="ECO:0007669"/>
    <property type="project" value="TreeGrafter"/>
</dbReference>
<dbReference type="GO" id="GO:0006139">
    <property type="term" value="P:nucleobase-containing compound metabolic process"/>
    <property type="evidence" value="ECO:0007669"/>
    <property type="project" value="UniProtKB-ARBA"/>
</dbReference>
<dbReference type="InterPro" id="IPR014729">
    <property type="entry name" value="Rossmann-like_a/b/a_fold"/>
</dbReference>
<dbReference type="PANTHER" id="PTHR11455:SF9">
    <property type="entry name" value="CRYPTOCHROME CIRCADIAN CLOCK 5 ISOFORM X1"/>
    <property type="match status" value="1"/>
</dbReference>
<dbReference type="SUPFAM" id="SSF52425">
    <property type="entry name" value="Cryptochrome/photolyase, N-terminal domain"/>
    <property type="match status" value="1"/>
</dbReference>
<dbReference type="GO" id="GO:0003904">
    <property type="term" value="F:deoxyribodipyrimidine photo-lyase activity"/>
    <property type="evidence" value="ECO:0007669"/>
    <property type="project" value="TreeGrafter"/>
</dbReference>
<dbReference type="InterPro" id="IPR005101">
    <property type="entry name" value="Cryptochr/Photolyase_FAD-bd"/>
</dbReference>
<evidence type="ECO:0000256" key="3">
    <source>
        <dbReference type="ARBA" id="ARBA00022827"/>
    </source>
</evidence>
<dbReference type="GO" id="GO:0009416">
    <property type="term" value="P:response to light stimulus"/>
    <property type="evidence" value="ECO:0007669"/>
    <property type="project" value="TreeGrafter"/>
</dbReference>
<dbReference type="PROSITE" id="PS00691">
    <property type="entry name" value="DNA_PHOTOLYASES_1_2"/>
    <property type="match status" value="1"/>
</dbReference>
<keyword evidence="2" id="KW-0285">Flavoprotein</keyword>
<dbReference type="GO" id="GO:0003677">
    <property type="term" value="F:DNA binding"/>
    <property type="evidence" value="ECO:0007669"/>
    <property type="project" value="TreeGrafter"/>
</dbReference>
<organism evidence="6">
    <name type="scientific">freshwater metagenome</name>
    <dbReference type="NCBI Taxonomy" id="449393"/>
    <lineage>
        <taxon>unclassified sequences</taxon>
        <taxon>metagenomes</taxon>
        <taxon>ecological metagenomes</taxon>
    </lineage>
</organism>
<dbReference type="GO" id="GO:0006950">
    <property type="term" value="P:response to stress"/>
    <property type="evidence" value="ECO:0007669"/>
    <property type="project" value="UniProtKB-ARBA"/>
</dbReference>
<dbReference type="InterPro" id="IPR002081">
    <property type="entry name" value="Cryptochrome/DNA_photolyase_1"/>
</dbReference>
<dbReference type="Pfam" id="PF03441">
    <property type="entry name" value="FAD_binding_7"/>
    <property type="match status" value="1"/>
</dbReference>
<proteinExistence type="predicted"/>
<evidence type="ECO:0000259" key="5">
    <source>
        <dbReference type="PROSITE" id="PS51645"/>
    </source>
</evidence>
<dbReference type="PROSITE" id="PS51645">
    <property type="entry name" value="PHR_CRY_ALPHA_BETA"/>
    <property type="match status" value="1"/>
</dbReference>
<dbReference type="EMBL" id="CAFBNE010000089">
    <property type="protein sequence ID" value="CAB4963565.1"/>
    <property type="molecule type" value="Genomic_DNA"/>
</dbReference>
<evidence type="ECO:0000256" key="2">
    <source>
        <dbReference type="ARBA" id="ARBA00022630"/>
    </source>
</evidence>
<keyword evidence="3" id="KW-0274">FAD</keyword>
<keyword evidence="4" id="KW-0157">Chromophore</keyword>
<dbReference type="SUPFAM" id="SSF48173">
    <property type="entry name" value="Cryptochrome/photolyase FAD-binding domain"/>
    <property type="match status" value="1"/>
</dbReference>
<reference evidence="6" key="1">
    <citation type="submission" date="2020-05" db="EMBL/GenBank/DDBJ databases">
        <authorList>
            <person name="Chiriac C."/>
            <person name="Salcher M."/>
            <person name="Ghai R."/>
            <person name="Kavagutti S V."/>
        </authorList>
    </citation>
    <scope>NUCLEOTIDE SEQUENCE</scope>
</reference>
<dbReference type="PRINTS" id="PR00147">
    <property type="entry name" value="DNAPHOTLYASE"/>
</dbReference>
<dbReference type="InterPro" id="IPR018394">
    <property type="entry name" value="DNA_photolyase_1_CS_C"/>
</dbReference>
<accession>A0A6J7L6S5</accession>
<dbReference type="PANTHER" id="PTHR11455">
    <property type="entry name" value="CRYPTOCHROME"/>
    <property type="match status" value="1"/>
</dbReference>
<dbReference type="InterPro" id="IPR006050">
    <property type="entry name" value="DNA_photolyase_N"/>
</dbReference>
<gene>
    <name evidence="6" type="ORF">UFOPK3772_02397</name>
</gene>
<protein>
    <submittedName>
        <fullName evidence="6">Unannotated protein</fullName>
    </submittedName>
</protein>
<dbReference type="Gene3D" id="1.25.40.80">
    <property type="match status" value="1"/>
</dbReference>
<evidence type="ECO:0000313" key="6">
    <source>
        <dbReference type="EMBL" id="CAB4963565.1"/>
    </source>
</evidence>
<feature type="domain" description="Photolyase/cryptochrome alpha/beta" evidence="5">
    <location>
        <begin position="1"/>
        <end position="128"/>
    </location>
</feature>